<name>A0AA42CTU3_9GAMM</name>
<dbReference type="InterPro" id="IPR004027">
    <property type="entry name" value="SEC_C_motif"/>
</dbReference>
<sequence>MLAGWVDQLLGFADRARATIQSSEQYPELIRWARNEGASLLGEDLALAQALTPQLWNQMPLVRCNYSPEPLAEPDPLEPCWCDSGRRYRDCCGAVVVPGPIPSNLMWMLALKEWRGERLRQALDAGKAPPQALLEAAIISAETGQLGRAQRILEAFFRLEDWSAVPEASEPAFELLTDVYQERGFTRKKADFVDQVVDRGPPFLKGAALERICLAFIDADNLADARAAFLRALKTIPDAPSLAYIETMLLLHEGRREEAGSRADFWLRRLSRRPDIDPDYIGFLEVLADDPVAALAEQMVNSEEELAEPLAILQDMLEELPTAEPLDYEYNIEGRLEYHVSERHEDDYTRWQDFFGIQESQDSIHESVTDPWPNAQEWLGELCQHPRWLDSPMVLQELAMALAVRFGNLPWMIPAFFVPIATRLDTWLAPVEAANESFLWQDGDNEVLFRLGLSLVIGMERGDVMRSRTLAQRLLRLDRDDNLGLRELLLEQLLREGDNEQALAMVEALSDDEQHWPGLTIGKALVMYRLGRLDDAEQSIMAVHRYNEHLPGLMMQASPRREVHADNVPEPGSRGEAWQYRVLMRDQWVSTPGAIDFLKQVMRRLR</sequence>
<dbReference type="RefSeq" id="WP_265895757.1">
    <property type="nucleotide sequence ID" value="NZ_JAPIVE010000001.1"/>
</dbReference>
<dbReference type="Gene3D" id="1.25.40.10">
    <property type="entry name" value="Tetratricopeptide repeat domain"/>
    <property type="match status" value="2"/>
</dbReference>
<keyword evidence="2" id="KW-1185">Reference proteome</keyword>
<dbReference type="AlphaFoldDB" id="A0AA42CTU3"/>
<accession>A0AA42CTU3</accession>
<evidence type="ECO:0000313" key="1">
    <source>
        <dbReference type="EMBL" id="MCX2523624.1"/>
    </source>
</evidence>
<organism evidence="1 2">
    <name type="scientific">Larsenimonas rhizosphaerae</name>
    <dbReference type="NCBI Taxonomy" id="2944682"/>
    <lineage>
        <taxon>Bacteria</taxon>
        <taxon>Pseudomonadati</taxon>
        <taxon>Pseudomonadota</taxon>
        <taxon>Gammaproteobacteria</taxon>
        <taxon>Oceanospirillales</taxon>
        <taxon>Halomonadaceae</taxon>
        <taxon>Larsenimonas</taxon>
    </lineage>
</organism>
<dbReference type="Proteomes" id="UP001165678">
    <property type="component" value="Unassembled WGS sequence"/>
</dbReference>
<dbReference type="EMBL" id="JAPIVE010000001">
    <property type="protein sequence ID" value="MCX2523624.1"/>
    <property type="molecule type" value="Genomic_DNA"/>
</dbReference>
<proteinExistence type="predicted"/>
<dbReference type="Pfam" id="PF02810">
    <property type="entry name" value="SEC-C"/>
    <property type="match status" value="1"/>
</dbReference>
<dbReference type="SUPFAM" id="SSF103642">
    <property type="entry name" value="Sec-C motif"/>
    <property type="match status" value="1"/>
</dbReference>
<protein>
    <submittedName>
        <fullName evidence="1">SEC-C metal-binding domain-containing protein</fullName>
    </submittedName>
</protein>
<reference evidence="1" key="1">
    <citation type="submission" date="2022-11" db="EMBL/GenBank/DDBJ databases">
        <title>Larsenimonas rhizosphaerae sp. nov., isolated from a tidal mudflat.</title>
        <authorList>
            <person name="Lee S.D."/>
            <person name="Kim I.S."/>
        </authorList>
    </citation>
    <scope>NUCLEOTIDE SEQUENCE</scope>
    <source>
        <strain evidence="1">GH2-1</strain>
    </source>
</reference>
<evidence type="ECO:0000313" key="2">
    <source>
        <dbReference type="Proteomes" id="UP001165678"/>
    </source>
</evidence>
<comment type="caution">
    <text evidence="1">The sequence shown here is derived from an EMBL/GenBank/DDBJ whole genome shotgun (WGS) entry which is preliminary data.</text>
</comment>
<dbReference type="InterPro" id="IPR011990">
    <property type="entry name" value="TPR-like_helical_dom_sf"/>
</dbReference>
<gene>
    <name evidence="1" type="ORF">OQ287_05185</name>
</gene>